<dbReference type="InterPro" id="IPR016192">
    <property type="entry name" value="APOBEC/CMP_deaminase_Zn-bd"/>
</dbReference>
<keyword evidence="4" id="KW-0862">Zinc</keyword>
<evidence type="ECO:0000259" key="5">
    <source>
        <dbReference type="PROSITE" id="PS51747"/>
    </source>
</evidence>
<evidence type="ECO:0000256" key="4">
    <source>
        <dbReference type="ARBA" id="ARBA00022833"/>
    </source>
</evidence>
<sequence length="164" mass="18317">MMFAHMRAAQAYGKASYARRLQVGCVIVDEETDQPVCIGWNGTAPGEPNICETEVEGQLVSNENVVHAEVNALLRIPEHVDNRVDLTMFVSHSPCPDCTQQIIKSCAIKKVIYCEPYRITTGIVEMMKAGIEVYRMVDQYAVLKYSFDDKGELTTTPLCVNPDK</sequence>
<keyword evidence="7" id="KW-1185">Reference proteome</keyword>
<dbReference type="InterPro" id="IPR002125">
    <property type="entry name" value="CMP_dCMP_dom"/>
</dbReference>
<dbReference type="GO" id="GO:0008270">
    <property type="term" value="F:zinc ion binding"/>
    <property type="evidence" value="ECO:0007669"/>
    <property type="project" value="InterPro"/>
</dbReference>
<dbReference type="Pfam" id="PF00383">
    <property type="entry name" value="dCMP_cyt_deam_1"/>
    <property type="match status" value="1"/>
</dbReference>
<keyword evidence="3" id="KW-0378">Hydrolase</keyword>
<evidence type="ECO:0000313" key="7">
    <source>
        <dbReference type="Proteomes" id="UP000241345"/>
    </source>
</evidence>
<dbReference type="PANTHER" id="PTHR11086:SF18">
    <property type="entry name" value="DEOXYCYTIDYLATE DEAMINASE"/>
    <property type="match status" value="1"/>
</dbReference>
<reference evidence="6 7" key="2">
    <citation type="journal article" date="2019" name="Microbiol. Resour. Announc.">
        <title>Complete Genome Sequence of Klebsiella pneumoniae Myophage May.</title>
        <authorList>
            <person name="Nguyen K.T."/>
            <person name="Bonasera R."/>
            <person name="Benson G."/>
            <person name="Hernandez-Morales A.C."/>
            <person name="Gill J.J."/>
            <person name="Liu M."/>
        </authorList>
    </citation>
    <scope>NUCLEOTIDE SEQUENCE [LARGE SCALE GENOMIC DNA]</scope>
</reference>
<evidence type="ECO:0000256" key="3">
    <source>
        <dbReference type="ARBA" id="ARBA00022801"/>
    </source>
</evidence>
<dbReference type="EMBL" id="MG428991">
    <property type="protein sequence ID" value="AUG88111.1"/>
    <property type="molecule type" value="Genomic_DNA"/>
</dbReference>
<dbReference type="Proteomes" id="UP000241345">
    <property type="component" value="Segment"/>
</dbReference>
<protein>
    <submittedName>
        <fullName evidence="6">Deoxycytidylate deaminase</fullName>
    </submittedName>
</protein>
<dbReference type="InterPro" id="IPR016193">
    <property type="entry name" value="Cytidine_deaminase-like"/>
</dbReference>
<proteinExistence type="inferred from homology"/>
<comment type="similarity">
    <text evidence="1">Belongs to the cytidine and deoxycytidylate deaminase family.</text>
</comment>
<feature type="domain" description="CMP/dCMP-type deaminase" evidence="5">
    <location>
        <begin position="1"/>
        <end position="134"/>
    </location>
</feature>
<evidence type="ECO:0000256" key="1">
    <source>
        <dbReference type="ARBA" id="ARBA00006576"/>
    </source>
</evidence>
<organism evidence="6 7">
    <name type="scientific">Klebsiella phage May</name>
    <dbReference type="NCBI Taxonomy" id="2054272"/>
    <lineage>
        <taxon>Viruses</taxon>
        <taxon>Duplodnaviria</taxon>
        <taxon>Heunggongvirae</taxon>
        <taxon>Uroviricota</taxon>
        <taxon>Caudoviricetes</taxon>
        <taxon>Pantevenvirales</taxon>
        <taxon>Ackermannviridae</taxon>
        <taxon>Taipeivirus</taxon>
        <taxon>Taipeivirus may</taxon>
    </lineage>
</organism>
<dbReference type="Gene3D" id="3.40.140.10">
    <property type="entry name" value="Cytidine Deaminase, domain 2"/>
    <property type="match status" value="1"/>
</dbReference>
<reference evidence="7" key="1">
    <citation type="submission" date="2017-11" db="EMBL/GenBank/DDBJ databases">
        <title>Complete Genome of Klebsiella pneumoniae Myophage May.</title>
        <authorList>
            <person name="Nguyen K."/>
            <person name="Bonasera R."/>
            <person name="Gill J.J."/>
            <person name="Liu M."/>
        </authorList>
    </citation>
    <scope>NUCLEOTIDE SEQUENCE [LARGE SCALE GENOMIC DNA]</scope>
</reference>
<keyword evidence="2" id="KW-0479">Metal-binding</keyword>
<gene>
    <name evidence="6" type="ORF">CPT_May_197</name>
</gene>
<dbReference type="SUPFAM" id="SSF53927">
    <property type="entry name" value="Cytidine deaminase-like"/>
    <property type="match status" value="1"/>
</dbReference>
<dbReference type="PROSITE" id="PS00903">
    <property type="entry name" value="CYT_DCMP_DEAMINASES_1"/>
    <property type="match status" value="1"/>
</dbReference>
<dbReference type="PANTHER" id="PTHR11086">
    <property type="entry name" value="DEOXYCYTIDYLATE DEAMINASE-RELATED"/>
    <property type="match status" value="1"/>
</dbReference>
<dbReference type="PROSITE" id="PS51747">
    <property type="entry name" value="CYT_DCMP_DEAMINASES_2"/>
    <property type="match status" value="1"/>
</dbReference>
<evidence type="ECO:0000313" key="6">
    <source>
        <dbReference type="EMBL" id="AUG88111.1"/>
    </source>
</evidence>
<dbReference type="GO" id="GO:0004132">
    <property type="term" value="F:dCMP deaminase activity"/>
    <property type="evidence" value="ECO:0007669"/>
    <property type="project" value="TreeGrafter"/>
</dbReference>
<evidence type="ECO:0000256" key="2">
    <source>
        <dbReference type="ARBA" id="ARBA00022723"/>
    </source>
</evidence>
<accession>A0A2H5BP50</accession>
<name>A0A2H5BP50_9CAUD</name>
<dbReference type="InterPro" id="IPR015517">
    <property type="entry name" value="dCMP_deaminase-rel"/>
</dbReference>